<dbReference type="OrthoDB" id="1056765at2"/>
<protein>
    <submittedName>
        <fullName evidence="3">T9SS type A sorting domain-containing protein</fullName>
    </submittedName>
</protein>
<comment type="caution">
    <text evidence="3">The sequence shown here is derived from an EMBL/GenBank/DDBJ whole genome shotgun (WGS) entry which is preliminary data.</text>
</comment>
<keyword evidence="1" id="KW-0732">Signal</keyword>
<dbReference type="InterPro" id="IPR026444">
    <property type="entry name" value="Secre_tail"/>
</dbReference>
<organism evidence="3 4">
    <name type="scientific">Gramella jeungdoensis</name>
    <dbReference type="NCBI Taxonomy" id="708091"/>
    <lineage>
        <taxon>Bacteria</taxon>
        <taxon>Pseudomonadati</taxon>
        <taxon>Bacteroidota</taxon>
        <taxon>Flavobacteriia</taxon>
        <taxon>Flavobacteriales</taxon>
        <taxon>Flavobacteriaceae</taxon>
        <taxon>Christiangramia</taxon>
    </lineage>
</organism>
<dbReference type="RefSeq" id="WP_134248372.1">
    <property type="nucleotide sequence ID" value="NZ_SNQI01000003.1"/>
</dbReference>
<evidence type="ECO:0000256" key="1">
    <source>
        <dbReference type="ARBA" id="ARBA00022729"/>
    </source>
</evidence>
<dbReference type="EMBL" id="SNQI01000003">
    <property type="protein sequence ID" value="TEW73973.1"/>
    <property type="molecule type" value="Genomic_DNA"/>
</dbReference>
<name>A0A4Y8AS07_9FLAO</name>
<gene>
    <name evidence="3" type="ORF">E2488_10895</name>
</gene>
<evidence type="ECO:0000259" key="2">
    <source>
        <dbReference type="Pfam" id="PF18962"/>
    </source>
</evidence>
<dbReference type="AlphaFoldDB" id="A0A4Y8AS07"/>
<dbReference type="NCBIfam" id="TIGR04183">
    <property type="entry name" value="Por_Secre_tail"/>
    <property type="match status" value="1"/>
</dbReference>
<accession>A0A4Y8AS07</accession>
<keyword evidence="4" id="KW-1185">Reference proteome</keyword>
<proteinExistence type="predicted"/>
<dbReference type="Pfam" id="PF18962">
    <property type="entry name" value="Por_Secre_tail"/>
    <property type="match status" value="1"/>
</dbReference>
<feature type="domain" description="Secretion system C-terminal sorting" evidence="2">
    <location>
        <begin position="172"/>
        <end position="242"/>
    </location>
</feature>
<reference evidence="3 4" key="1">
    <citation type="journal article" date="2011" name="J. Microbiol.">
        <title>Gramella jeungdoensis sp. nov., isolated from a solar saltern in Korea.</title>
        <authorList>
            <person name="Joung Y."/>
            <person name="Kim H."/>
            <person name="Jang T."/>
            <person name="Ahn T.S."/>
            <person name="Joh K."/>
        </authorList>
    </citation>
    <scope>NUCLEOTIDE SEQUENCE [LARGE SCALE GENOMIC DNA]</scope>
    <source>
        <strain evidence="3 4">KCTC 23123</strain>
    </source>
</reference>
<evidence type="ECO:0000313" key="4">
    <source>
        <dbReference type="Proteomes" id="UP000298517"/>
    </source>
</evidence>
<dbReference type="Proteomes" id="UP000298517">
    <property type="component" value="Unassembled WGS sequence"/>
</dbReference>
<evidence type="ECO:0000313" key="3">
    <source>
        <dbReference type="EMBL" id="TEW73973.1"/>
    </source>
</evidence>
<sequence length="243" mass="27300">MTKLYISLIVLLITISGFSQNVYISEINYTGNNPFVELAVYRENGNGNTQLEGWTLVLYDSNGYRIESIYLKGKLKEGDFYIIENRYFDTKGGGAILHKDKKTIESLSYGSVRNFNKFEHIASTTGENSIQRVLDPLTNKPIGWTVALPTQGNPTAQKSLSVTKDQIENFNIYPNPARNGKISITTKNSLDKNVVIYSILGSVVYNKTVRSNEVINLENLSTGLYLVQVEEDEKVSVRKLLIN</sequence>